<dbReference type="CDD" id="cd00093">
    <property type="entry name" value="HTH_XRE"/>
    <property type="match status" value="1"/>
</dbReference>
<reference evidence="2 3" key="1">
    <citation type="journal article" date="2021" name="Front. Microbiol.">
        <title>Comprehensive Comparative Genomics and Phenotyping of Methylobacterium Species.</title>
        <authorList>
            <person name="Alessa O."/>
            <person name="Ogura Y."/>
            <person name="Fujitani Y."/>
            <person name="Takami H."/>
            <person name="Hayashi T."/>
            <person name="Sahin N."/>
            <person name="Tani A."/>
        </authorList>
    </citation>
    <scope>NUCLEOTIDE SEQUENCE [LARGE SCALE GENOMIC DNA]</scope>
    <source>
        <strain evidence="2 3">DSM 23679</strain>
    </source>
</reference>
<dbReference type="PROSITE" id="PS50943">
    <property type="entry name" value="HTH_CROC1"/>
    <property type="match status" value="1"/>
</dbReference>
<dbReference type="InterPro" id="IPR010982">
    <property type="entry name" value="Lambda_DNA-bd_dom_sf"/>
</dbReference>
<evidence type="ECO:0000313" key="2">
    <source>
        <dbReference type="EMBL" id="GJD42251.1"/>
    </source>
</evidence>
<dbReference type="Gene3D" id="1.10.260.40">
    <property type="entry name" value="lambda repressor-like DNA-binding domains"/>
    <property type="match status" value="1"/>
</dbReference>
<dbReference type="InterPro" id="IPR001387">
    <property type="entry name" value="Cro/C1-type_HTH"/>
</dbReference>
<dbReference type="Proteomes" id="UP001055117">
    <property type="component" value="Unassembled WGS sequence"/>
</dbReference>
<feature type="domain" description="HTH cro/C1-type" evidence="1">
    <location>
        <begin position="15"/>
        <end position="66"/>
    </location>
</feature>
<evidence type="ECO:0000313" key="3">
    <source>
        <dbReference type="Proteomes" id="UP001055117"/>
    </source>
</evidence>
<name>A0ABQ4QAY4_9HYPH</name>
<proteinExistence type="predicted"/>
<dbReference type="SUPFAM" id="SSF47413">
    <property type="entry name" value="lambda repressor-like DNA-binding domains"/>
    <property type="match status" value="1"/>
</dbReference>
<keyword evidence="3" id="KW-1185">Reference proteome</keyword>
<protein>
    <recommendedName>
        <fullName evidence="1">HTH cro/C1-type domain-containing protein</fullName>
    </recommendedName>
</protein>
<comment type="caution">
    <text evidence="2">The sequence shown here is derived from an EMBL/GenBank/DDBJ whole genome shotgun (WGS) entry which is preliminary data.</text>
</comment>
<gene>
    <name evidence="2" type="ORF">AFCDBAGC_0086</name>
</gene>
<dbReference type="Pfam" id="PF13560">
    <property type="entry name" value="HTH_31"/>
    <property type="match status" value="1"/>
</dbReference>
<accession>A0ABQ4QAY4</accession>
<dbReference type="SMART" id="SM00530">
    <property type="entry name" value="HTH_XRE"/>
    <property type="match status" value="1"/>
</dbReference>
<dbReference type="RefSeq" id="WP_147752861.1">
    <property type="nucleotide sequence ID" value="NZ_BPQG01000001.1"/>
</dbReference>
<dbReference type="EMBL" id="BPQG01000001">
    <property type="protein sequence ID" value="GJD42251.1"/>
    <property type="molecule type" value="Genomic_DNA"/>
</dbReference>
<evidence type="ECO:0000259" key="1">
    <source>
        <dbReference type="PROSITE" id="PS50943"/>
    </source>
</evidence>
<sequence length="100" mass="11318">MQELRDLGEQIATNRKARRMPVRRLAVVAGVSPAWLAALEKGEIADPSIAKVARVLNGLDLDLRVREWHGGVPDLDELSEENERLRQQLRDPAARALRFR</sequence>
<organism evidence="2 3">
    <name type="scientific">Methylobacterium cerastii</name>
    <dbReference type="NCBI Taxonomy" id="932741"/>
    <lineage>
        <taxon>Bacteria</taxon>
        <taxon>Pseudomonadati</taxon>
        <taxon>Pseudomonadota</taxon>
        <taxon>Alphaproteobacteria</taxon>
        <taxon>Hyphomicrobiales</taxon>
        <taxon>Methylobacteriaceae</taxon>
        <taxon>Methylobacterium</taxon>
    </lineage>
</organism>